<dbReference type="CDD" id="cd00081">
    <property type="entry name" value="Hint"/>
    <property type="match status" value="1"/>
</dbReference>
<evidence type="ECO:0000256" key="4">
    <source>
        <dbReference type="ARBA" id="ARBA00022813"/>
    </source>
</evidence>
<name>A8MD01_CALMQ</name>
<dbReference type="GO" id="GO:0005524">
    <property type="term" value="F:ATP binding"/>
    <property type="evidence" value="ECO:0007669"/>
    <property type="project" value="UniProtKB-KW"/>
</dbReference>
<reference evidence="9 10" key="1">
    <citation type="submission" date="2007-10" db="EMBL/GenBank/DDBJ databases">
        <title>Complete sequence of Caldivirga maquilingensis IC-167.</title>
        <authorList>
            <consortium name="US DOE Joint Genome Institute"/>
            <person name="Copeland A."/>
            <person name="Lucas S."/>
            <person name="Lapidus A."/>
            <person name="Barry K."/>
            <person name="Glavina del Rio T."/>
            <person name="Dalin E."/>
            <person name="Tice H."/>
            <person name="Pitluck S."/>
            <person name="Saunders E."/>
            <person name="Brettin T."/>
            <person name="Bruce D."/>
            <person name="Detter J.C."/>
            <person name="Han C."/>
            <person name="Schmutz J."/>
            <person name="Larimer F."/>
            <person name="Land M."/>
            <person name="Hauser L."/>
            <person name="Kyrpides N."/>
            <person name="Ivanova N."/>
            <person name="Biddle J.F."/>
            <person name="Zhang Z."/>
            <person name="Fitz-Gibbon S.T."/>
            <person name="Lowe T.M."/>
            <person name="Saltikov C."/>
            <person name="House C.H."/>
            <person name="Richardson P."/>
        </authorList>
    </citation>
    <scope>NUCLEOTIDE SEQUENCE [LARGE SCALE GENOMIC DNA]</scope>
    <source>
        <strain evidence="10">ATCC 700844 / DSM 13496 / JCM 10307 / IC-167</strain>
    </source>
</reference>
<dbReference type="SMART" id="SM00306">
    <property type="entry name" value="HintN"/>
    <property type="match status" value="1"/>
</dbReference>
<dbReference type="SMART" id="SM00490">
    <property type="entry name" value="HELICc"/>
    <property type="match status" value="1"/>
</dbReference>
<dbReference type="GO" id="GO:0016787">
    <property type="term" value="F:hydrolase activity"/>
    <property type="evidence" value="ECO:0007669"/>
    <property type="project" value="UniProtKB-KW"/>
</dbReference>
<dbReference type="PROSITE" id="PS50818">
    <property type="entry name" value="INTEIN_C_TER"/>
    <property type="match status" value="1"/>
</dbReference>
<gene>
    <name evidence="9" type="ordered locus">Cmaq_0822</name>
</gene>
<feature type="domain" description="Helicase C-terminal" evidence="8">
    <location>
        <begin position="714"/>
        <end position="864"/>
    </location>
</feature>
<evidence type="ECO:0000256" key="5">
    <source>
        <dbReference type="ARBA" id="ARBA00022840"/>
    </source>
</evidence>
<dbReference type="Pfam" id="PF04851">
    <property type="entry name" value="ResIII"/>
    <property type="match status" value="1"/>
</dbReference>
<dbReference type="KEGG" id="cma:Cmaq_0822"/>
<organism evidence="9 10">
    <name type="scientific">Caldivirga maquilingensis (strain ATCC 700844 / DSM 13496 / JCM 10307 / IC-167)</name>
    <dbReference type="NCBI Taxonomy" id="397948"/>
    <lineage>
        <taxon>Archaea</taxon>
        <taxon>Thermoproteota</taxon>
        <taxon>Thermoprotei</taxon>
        <taxon>Thermoproteales</taxon>
        <taxon>Thermoproteaceae</taxon>
        <taxon>Caldivirga</taxon>
    </lineage>
</organism>
<dbReference type="PANTHER" id="PTHR11274:SF12">
    <property type="entry name" value="HELICASE, POSSIBLE DNA REPAIR RAD25"/>
    <property type="match status" value="1"/>
</dbReference>
<dbReference type="InterPro" id="IPR027417">
    <property type="entry name" value="P-loop_NTPase"/>
</dbReference>
<keyword evidence="10" id="KW-1185">Reference proteome</keyword>
<dbReference type="GO" id="GO:0016539">
    <property type="term" value="P:intein-mediated protein splicing"/>
    <property type="evidence" value="ECO:0007669"/>
    <property type="project" value="InterPro"/>
</dbReference>
<dbReference type="AlphaFoldDB" id="A8MD01"/>
<dbReference type="GO" id="GO:0004386">
    <property type="term" value="F:helicase activity"/>
    <property type="evidence" value="ECO:0007669"/>
    <property type="project" value="UniProtKB-KW"/>
</dbReference>
<dbReference type="GeneID" id="69064537"/>
<keyword evidence="5" id="KW-0067">ATP-binding</keyword>
<dbReference type="Gene3D" id="3.40.50.300">
    <property type="entry name" value="P-loop containing nucleotide triphosphate hydrolases"/>
    <property type="match status" value="2"/>
</dbReference>
<dbReference type="InterPro" id="IPR006935">
    <property type="entry name" value="Helicase/UvrB_N"/>
</dbReference>
<dbReference type="InterPro" id="IPR036844">
    <property type="entry name" value="Hint_dom_sf"/>
</dbReference>
<evidence type="ECO:0000259" key="7">
    <source>
        <dbReference type="PROSITE" id="PS51192"/>
    </source>
</evidence>
<dbReference type="EMBL" id="CP000852">
    <property type="protein sequence ID" value="ABW01657.1"/>
    <property type="molecule type" value="Genomic_DNA"/>
</dbReference>
<dbReference type="PROSITE" id="PS50817">
    <property type="entry name" value="INTEIN_N_TER"/>
    <property type="match status" value="1"/>
</dbReference>
<dbReference type="Proteomes" id="UP000001137">
    <property type="component" value="Chromosome"/>
</dbReference>
<dbReference type="InterPro" id="IPR050615">
    <property type="entry name" value="ATP-dep_DNA_Helicase"/>
</dbReference>
<keyword evidence="3 9" id="KW-0347">Helicase</keyword>
<dbReference type="Gene3D" id="2.170.16.10">
    <property type="entry name" value="Hedgehog/Intein (Hint) domain"/>
    <property type="match status" value="1"/>
</dbReference>
<dbReference type="PANTHER" id="PTHR11274">
    <property type="entry name" value="RAD25/XP-B DNA REPAIR HELICASE"/>
    <property type="match status" value="1"/>
</dbReference>
<dbReference type="SUPFAM" id="SSF52540">
    <property type="entry name" value="P-loop containing nucleoside triphosphate hydrolases"/>
    <property type="match status" value="2"/>
</dbReference>
<dbReference type="PROSITE" id="PS51192">
    <property type="entry name" value="HELICASE_ATP_BIND_1"/>
    <property type="match status" value="1"/>
</dbReference>
<evidence type="ECO:0000259" key="8">
    <source>
        <dbReference type="PROSITE" id="PS51194"/>
    </source>
</evidence>
<dbReference type="SUPFAM" id="SSF51294">
    <property type="entry name" value="Hedgehog/intein (Hint) domain"/>
    <property type="match status" value="1"/>
</dbReference>
<dbReference type="InterPro" id="IPR003586">
    <property type="entry name" value="Hint_dom_C"/>
</dbReference>
<dbReference type="PROSITE" id="PS51194">
    <property type="entry name" value="HELICASE_CTER"/>
    <property type="match status" value="1"/>
</dbReference>
<dbReference type="GO" id="GO:0140097">
    <property type="term" value="F:catalytic activity, acting on DNA"/>
    <property type="evidence" value="ECO:0007669"/>
    <property type="project" value="UniProtKB-ARBA"/>
</dbReference>
<dbReference type="STRING" id="397948.Cmaq_0822"/>
<dbReference type="eggNOG" id="arCOG00876">
    <property type="taxonomic scope" value="Archaea"/>
</dbReference>
<dbReference type="RefSeq" id="WP_012185876.1">
    <property type="nucleotide sequence ID" value="NC_009954.1"/>
</dbReference>
<dbReference type="GO" id="GO:0003677">
    <property type="term" value="F:DNA binding"/>
    <property type="evidence" value="ECO:0007669"/>
    <property type="project" value="InterPro"/>
</dbReference>
<dbReference type="InterPro" id="IPR001650">
    <property type="entry name" value="Helicase_C-like"/>
</dbReference>
<sequence>MVEFKVNVNGVLIKRQWNWGTVVKVKDELKRMGFKWNPSDTTWVGKLSRINDVEKLRELLRLSASEYELIVKPLLKASIKVPKVPEEFKQCAMGNRVNVPCVAKLIMEDEYVEAESFEDYVTKLVGKAMEKLGVKSDDAVEEAVKILLNDHSLRETYGRRIEWRLAIVDNGKVTLNFLAKGLLKSLREIRIPYNTVDKQGNLNRYEIPVIGRDDVYRDGDKWIIRFPVFEKQTIESLLRKLGYVIKEVEWKPRSIPVPKDNVNLLDFQRNALEAWVKNGYKGTVVIPTGGGKTFIALKAIATVKVPTIILVVTEELMNQWHDRIRRMLGIEAGRLGGGFNEIKDVTVAIYNSAVKYIGDIRDRFDLAIFDECLPYDALVITDKGLIPIGEIVEKRLPVKVLTHKGRFMRITNYFKIPLVKRLVRITHEKGELTVTEDHLILTQNGWKPAIELRNGDLLYFYNTQAPQGRIQSGLNLREPLYGKQPKPMNNEPTKVATTLGDDDIIKDSGQGLLLINSMGNKRYEAKHDSYFTPVRVLSVNVLVDKDHDNAIRQSLPSPYAEHEVDEGIPKINPVTGIRGILGGVGVVYDIEVEEDHSFIADGVVVHNCHHVPAETFKNVAFKLTAPYRLALSATPTRKDGNEELIYLTSGGVVHKATYLDMVHAGLVVPIRHFRIYVKLSEDEVKEYRSIGEDNAIMLRNTAAQAKAKIPVTVQLTKLEYSLGSKVIVFTQYIEQAEEIYEELKKELGVKVALITSKTSNRDDIFERFRLGNVKVLVTTTVLDEGIDVPDADVAVVVSGTGSPRQMIQRVGRVVRQTEGKVEARVYEIIARNTIEEALSNERHPDDEVYEKECRKYDEKDLSLLLNRVKAIVSKLKEQGSMLKYVK</sequence>
<dbReference type="NCBIfam" id="TIGR01443">
    <property type="entry name" value="intein_Cterm"/>
    <property type="match status" value="1"/>
</dbReference>
<evidence type="ECO:0000256" key="1">
    <source>
        <dbReference type="ARBA" id="ARBA00022741"/>
    </source>
</evidence>
<dbReference type="HOGENOM" id="CLU_293138_0_0_2"/>
<protein>
    <submittedName>
        <fullName evidence="9">Helicase domain protein</fullName>
    </submittedName>
</protein>
<dbReference type="SMART" id="SM00305">
    <property type="entry name" value="HintC"/>
    <property type="match status" value="1"/>
</dbReference>
<evidence type="ECO:0000256" key="6">
    <source>
        <dbReference type="ARBA" id="ARBA00023000"/>
    </source>
</evidence>
<dbReference type="PRINTS" id="PR00379">
    <property type="entry name" value="INTEIN"/>
</dbReference>
<evidence type="ECO:0000256" key="2">
    <source>
        <dbReference type="ARBA" id="ARBA00022801"/>
    </source>
</evidence>
<keyword evidence="1" id="KW-0547">Nucleotide-binding</keyword>
<dbReference type="NCBIfam" id="TIGR01445">
    <property type="entry name" value="intein_Nterm"/>
    <property type="match status" value="1"/>
</dbReference>
<evidence type="ECO:0000313" key="10">
    <source>
        <dbReference type="Proteomes" id="UP000001137"/>
    </source>
</evidence>
<dbReference type="InterPro" id="IPR030934">
    <property type="entry name" value="Intein_C"/>
</dbReference>
<dbReference type="SMART" id="SM00487">
    <property type="entry name" value="DEXDc"/>
    <property type="match status" value="1"/>
</dbReference>
<dbReference type="Pfam" id="PF00271">
    <property type="entry name" value="Helicase_C"/>
    <property type="match status" value="1"/>
</dbReference>
<dbReference type="InterPro" id="IPR006142">
    <property type="entry name" value="INTEIN"/>
</dbReference>
<feature type="domain" description="Helicase ATP-binding" evidence="7">
    <location>
        <begin position="273"/>
        <end position="372"/>
    </location>
</feature>
<keyword evidence="4" id="KW-0068">Autocatalytic cleavage</keyword>
<keyword evidence="6" id="KW-0651">Protein splicing</keyword>
<dbReference type="InterPro" id="IPR006141">
    <property type="entry name" value="Intein_N"/>
</dbReference>
<keyword evidence="2" id="KW-0378">Hydrolase</keyword>
<evidence type="ECO:0000313" key="9">
    <source>
        <dbReference type="EMBL" id="ABW01657.1"/>
    </source>
</evidence>
<accession>A8MD01</accession>
<evidence type="ECO:0000256" key="3">
    <source>
        <dbReference type="ARBA" id="ARBA00022806"/>
    </source>
</evidence>
<proteinExistence type="predicted"/>
<dbReference type="InterPro" id="IPR014001">
    <property type="entry name" value="Helicase_ATP-bd"/>
</dbReference>
<dbReference type="InterPro" id="IPR003587">
    <property type="entry name" value="Hint_dom_N"/>
</dbReference>